<dbReference type="Proteomes" id="UP001314169">
    <property type="component" value="Chromosome 5"/>
</dbReference>
<proteinExistence type="predicted"/>
<sequence>MGWERCDLLNSPHDFPRQYGTSKSWKTQHSPRGCLPPICRGAATGPQNARPTAPLPTVRTEPQEHQSPPTSLPLPPAHTQTLFPSQAGGGEPGRVSRTRCNHRLPRVHGEAPLPATEGVWAGATWGHGTQEDENIFIQNSSSSVFFFFFFSIHSAKGTNSKH</sequence>
<gene>
    <name evidence="2" type="ORF">MPIPNATIZW_LOCUS14187</name>
</gene>
<reference evidence="2" key="1">
    <citation type="submission" date="2023-12" db="EMBL/GenBank/DDBJ databases">
        <authorList>
            <person name="Brown T."/>
        </authorList>
    </citation>
    <scope>NUCLEOTIDE SEQUENCE</scope>
</reference>
<accession>A0ABP0A5V3</accession>
<organism evidence="2 3">
    <name type="scientific">Pipistrellus nathusii</name>
    <name type="common">Nathusius' pipistrelle</name>
    <dbReference type="NCBI Taxonomy" id="59473"/>
    <lineage>
        <taxon>Eukaryota</taxon>
        <taxon>Metazoa</taxon>
        <taxon>Chordata</taxon>
        <taxon>Craniata</taxon>
        <taxon>Vertebrata</taxon>
        <taxon>Euteleostomi</taxon>
        <taxon>Mammalia</taxon>
        <taxon>Eutheria</taxon>
        <taxon>Laurasiatheria</taxon>
        <taxon>Chiroptera</taxon>
        <taxon>Yangochiroptera</taxon>
        <taxon>Vespertilionidae</taxon>
        <taxon>Pipistrellus</taxon>
    </lineage>
</organism>
<evidence type="ECO:0000256" key="1">
    <source>
        <dbReference type="SAM" id="MobiDB-lite"/>
    </source>
</evidence>
<protein>
    <submittedName>
        <fullName evidence="2">Uncharacterized protein</fullName>
    </submittedName>
</protein>
<dbReference type="EMBL" id="OY882862">
    <property type="protein sequence ID" value="CAK6445881.1"/>
    <property type="molecule type" value="Genomic_DNA"/>
</dbReference>
<keyword evidence="3" id="KW-1185">Reference proteome</keyword>
<feature type="compositionally biased region" description="Polar residues" evidence="1">
    <location>
        <begin position="19"/>
        <end position="30"/>
    </location>
</feature>
<evidence type="ECO:0000313" key="2">
    <source>
        <dbReference type="EMBL" id="CAK6445881.1"/>
    </source>
</evidence>
<name>A0ABP0A5V3_PIPNA</name>
<evidence type="ECO:0000313" key="3">
    <source>
        <dbReference type="Proteomes" id="UP001314169"/>
    </source>
</evidence>
<feature type="region of interest" description="Disordered" evidence="1">
    <location>
        <begin position="1"/>
        <end position="97"/>
    </location>
</feature>